<evidence type="ECO:0000256" key="5">
    <source>
        <dbReference type="ARBA" id="ARBA00023122"/>
    </source>
</evidence>
<accession>A0ABW5US38</accession>
<dbReference type="InterPro" id="IPR000644">
    <property type="entry name" value="CBS_dom"/>
</dbReference>
<dbReference type="EMBL" id="JBHUMV010000011">
    <property type="protein sequence ID" value="MFD2756421.1"/>
    <property type="molecule type" value="Genomic_DNA"/>
</dbReference>
<evidence type="ECO:0000259" key="11">
    <source>
        <dbReference type="PROSITE" id="PS51846"/>
    </source>
</evidence>
<dbReference type="Pfam" id="PF00571">
    <property type="entry name" value="CBS"/>
    <property type="match status" value="2"/>
</dbReference>
<keyword evidence="13" id="KW-1185">Reference proteome</keyword>
<dbReference type="InterPro" id="IPR005170">
    <property type="entry name" value="Transptr-assoc_dom"/>
</dbReference>
<evidence type="ECO:0000313" key="12">
    <source>
        <dbReference type="EMBL" id="MFD2756421.1"/>
    </source>
</evidence>
<sequence>MEIAILFALICLNGVFAMSEIALVTARKTRMQKLVDEGDSGAAAAVKLGEDPTRFLSTIQIGITSIGVLNGIVGESALAGPLKDWMIAMGLSAQYAGYLSTILVVVFITYFSIVVGELVPKRLGQTHPEALARLISRPINFLALATKPFVWLLSASTRGLLKVIGVKEDAVNAVTEEEIHAMLVEGRTAGVIESQEHTMVRNVFRLDDRQIGSLMVPRSDVVCLDIDDSFETNLLRIEQADHARFPVIRGDMNNIVGVLNARQWLASAVLSSGGSRELRDQPLQTALYVPETITGMELLDNFRTSDVHMAFVIDEYGEVQGIVTLKDLIEAITGEFQPRDLESSWAVQREDGSWLLDGHIPVPELKDHLGLDAVPEEERGRYHTLSGMIMFLLGRMPNEADVVEWEDWRFEVVDMDGKTLDKVLASRIPVPQTAELPFVGK</sequence>
<evidence type="ECO:0000256" key="3">
    <source>
        <dbReference type="ARBA" id="ARBA00022737"/>
    </source>
</evidence>
<organism evidence="12 13">
    <name type="scientific">Comamonas terrae</name>
    <dbReference type="NCBI Taxonomy" id="673548"/>
    <lineage>
        <taxon>Bacteria</taxon>
        <taxon>Pseudomonadati</taxon>
        <taxon>Pseudomonadota</taxon>
        <taxon>Betaproteobacteria</taxon>
        <taxon>Burkholderiales</taxon>
        <taxon>Comamonadaceae</taxon>
        <taxon>Comamonas</taxon>
    </lineage>
</organism>
<evidence type="ECO:0000256" key="7">
    <source>
        <dbReference type="PROSITE-ProRule" id="PRU00703"/>
    </source>
</evidence>
<dbReference type="Gene3D" id="3.10.580.10">
    <property type="entry name" value="CBS-domain"/>
    <property type="match status" value="1"/>
</dbReference>
<evidence type="ECO:0000256" key="8">
    <source>
        <dbReference type="PROSITE-ProRule" id="PRU01193"/>
    </source>
</evidence>
<dbReference type="PROSITE" id="PS51371">
    <property type="entry name" value="CBS"/>
    <property type="match status" value="1"/>
</dbReference>
<keyword evidence="3" id="KW-0677">Repeat</keyword>
<dbReference type="InterPro" id="IPR044751">
    <property type="entry name" value="Ion_transp-like_CBS"/>
</dbReference>
<dbReference type="Proteomes" id="UP001597463">
    <property type="component" value="Unassembled WGS sequence"/>
</dbReference>
<evidence type="ECO:0000256" key="9">
    <source>
        <dbReference type="SAM" id="Phobius"/>
    </source>
</evidence>
<dbReference type="InterPro" id="IPR036318">
    <property type="entry name" value="FAD-bd_PCMH-like_sf"/>
</dbReference>
<feature type="domain" description="CNNM transmembrane" evidence="11">
    <location>
        <begin position="1"/>
        <end position="196"/>
    </location>
</feature>
<dbReference type="SMART" id="SM00116">
    <property type="entry name" value="CBS"/>
    <property type="match status" value="2"/>
</dbReference>
<reference evidence="13" key="1">
    <citation type="journal article" date="2019" name="Int. J. Syst. Evol. Microbiol.">
        <title>The Global Catalogue of Microorganisms (GCM) 10K type strain sequencing project: providing services to taxonomists for standard genome sequencing and annotation.</title>
        <authorList>
            <consortium name="The Broad Institute Genomics Platform"/>
            <consortium name="The Broad Institute Genome Sequencing Center for Infectious Disease"/>
            <person name="Wu L."/>
            <person name="Ma J."/>
        </authorList>
    </citation>
    <scope>NUCLEOTIDE SEQUENCE [LARGE SCALE GENOMIC DNA]</scope>
    <source>
        <strain evidence="13">TISTR 1906</strain>
    </source>
</reference>
<dbReference type="SUPFAM" id="SSF56176">
    <property type="entry name" value="FAD-binding/transporter-associated domain-like"/>
    <property type="match status" value="1"/>
</dbReference>
<feature type="transmembrane region" description="Helical" evidence="9">
    <location>
        <begin position="95"/>
        <end position="115"/>
    </location>
</feature>
<dbReference type="SMART" id="SM01091">
    <property type="entry name" value="CorC_HlyC"/>
    <property type="match status" value="1"/>
</dbReference>
<evidence type="ECO:0000256" key="4">
    <source>
        <dbReference type="ARBA" id="ARBA00022989"/>
    </source>
</evidence>
<gene>
    <name evidence="12" type="ORF">ACFSW6_20295</name>
</gene>
<protein>
    <submittedName>
        <fullName evidence="12">Hemolysin family protein</fullName>
    </submittedName>
</protein>
<dbReference type="PANTHER" id="PTHR22777">
    <property type="entry name" value="HEMOLYSIN-RELATED"/>
    <property type="match status" value="1"/>
</dbReference>
<evidence type="ECO:0000256" key="1">
    <source>
        <dbReference type="ARBA" id="ARBA00004141"/>
    </source>
</evidence>
<name>A0ABW5US38_9BURK</name>
<comment type="caution">
    <text evidence="12">The sequence shown here is derived from an EMBL/GenBank/DDBJ whole genome shotgun (WGS) entry which is preliminary data.</text>
</comment>
<proteinExistence type="predicted"/>
<dbReference type="SUPFAM" id="SSF54631">
    <property type="entry name" value="CBS-domain pair"/>
    <property type="match status" value="1"/>
</dbReference>
<keyword evidence="4 8" id="KW-1133">Transmembrane helix</keyword>
<evidence type="ECO:0000256" key="2">
    <source>
        <dbReference type="ARBA" id="ARBA00022692"/>
    </source>
</evidence>
<keyword evidence="2 8" id="KW-0812">Transmembrane</keyword>
<dbReference type="PROSITE" id="PS51846">
    <property type="entry name" value="CNNM"/>
    <property type="match status" value="1"/>
</dbReference>
<dbReference type="Pfam" id="PF01595">
    <property type="entry name" value="CNNM"/>
    <property type="match status" value="1"/>
</dbReference>
<evidence type="ECO:0000313" key="13">
    <source>
        <dbReference type="Proteomes" id="UP001597463"/>
    </source>
</evidence>
<dbReference type="CDD" id="cd04590">
    <property type="entry name" value="CBS_pair_CorC_HlyC_assoc"/>
    <property type="match status" value="1"/>
</dbReference>
<dbReference type="InterPro" id="IPR046342">
    <property type="entry name" value="CBS_dom_sf"/>
</dbReference>
<comment type="subcellular location">
    <subcellularLocation>
        <location evidence="1">Membrane</location>
        <topology evidence="1">Multi-pass membrane protein</topology>
    </subcellularLocation>
</comment>
<dbReference type="PANTHER" id="PTHR22777:SF17">
    <property type="entry name" value="UPF0053 PROTEIN SLL0260"/>
    <property type="match status" value="1"/>
</dbReference>
<dbReference type="RefSeq" id="WP_066471056.1">
    <property type="nucleotide sequence ID" value="NZ_BCNT01000001.1"/>
</dbReference>
<dbReference type="Gene3D" id="3.30.465.10">
    <property type="match status" value="1"/>
</dbReference>
<evidence type="ECO:0000256" key="6">
    <source>
        <dbReference type="ARBA" id="ARBA00023136"/>
    </source>
</evidence>
<feature type="domain" description="CBS" evidence="10">
    <location>
        <begin position="282"/>
        <end position="341"/>
    </location>
</feature>
<evidence type="ECO:0000259" key="10">
    <source>
        <dbReference type="PROSITE" id="PS51371"/>
    </source>
</evidence>
<keyword evidence="6 8" id="KW-0472">Membrane</keyword>
<dbReference type="InterPro" id="IPR002550">
    <property type="entry name" value="CNNM"/>
</dbReference>
<keyword evidence="5 7" id="KW-0129">CBS domain</keyword>
<dbReference type="Pfam" id="PF03471">
    <property type="entry name" value="CorC_HlyC"/>
    <property type="match status" value="1"/>
</dbReference>
<dbReference type="InterPro" id="IPR016169">
    <property type="entry name" value="FAD-bd_PCMH_sub2"/>
</dbReference>